<dbReference type="EMBL" id="WMIF01000004">
    <property type="protein sequence ID" value="MTH33943.1"/>
    <property type="molecule type" value="Genomic_DNA"/>
</dbReference>
<organism evidence="1 2">
    <name type="scientific">Paracoccus limosus</name>
    <dbReference type="NCBI Taxonomy" id="913252"/>
    <lineage>
        <taxon>Bacteria</taxon>
        <taxon>Pseudomonadati</taxon>
        <taxon>Pseudomonadota</taxon>
        <taxon>Alphaproteobacteria</taxon>
        <taxon>Rhodobacterales</taxon>
        <taxon>Paracoccaceae</taxon>
        <taxon>Paracoccus</taxon>
    </lineage>
</organism>
<evidence type="ECO:0000313" key="2">
    <source>
        <dbReference type="Proteomes" id="UP000442533"/>
    </source>
</evidence>
<dbReference type="Proteomes" id="UP000442533">
    <property type="component" value="Unassembled WGS sequence"/>
</dbReference>
<proteinExistence type="predicted"/>
<protein>
    <submittedName>
        <fullName evidence="1">DUF2380 domain-containing protein</fullName>
    </submittedName>
</protein>
<keyword evidence="2" id="KW-1185">Reference proteome</keyword>
<evidence type="ECO:0000313" key="1">
    <source>
        <dbReference type="EMBL" id="MTH33943.1"/>
    </source>
</evidence>
<sequence>MPPVKLLDTAHEARDQTADHARRLALMGDVLAQALSGEQVDAASIAAACPSETADCLVTFLRQRGGERGLFVAVQKSSTLILQVFATLVDLPARQVIARRELNFRGDNDESWRRAALFLAREFADGTGRAPAR</sequence>
<accession>A0A844H354</accession>
<gene>
    <name evidence="1" type="ORF">GL279_04950</name>
</gene>
<dbReference type="AlphaFoldDB" id="A0A844H354"/>
<dbReference type="Pfam" id="PF11684">
    <property type="entry name" value="DUF3280"/>
    <property type="match status" value="1"/>
</dbReference>
<name>A0A844H354_9RHOB</name>
<reference evidence="1 2" key="1">
    <citation type="submission" date="2019-11" db="EMBL/GenBank/DDBJ databases">
        <authorList>
            <person name="Dong K."/>
        </authorList>
    </citation>
    <scope>NUCLEOTIDE SEQUENCE [LARGE SCALE GENOMIC DNA]</scope>
    <source>
        <strain evidence="1 2">JCM 17370</strain>
    </source>
</reference>
<comment type="caution">
    <text evidence="1">The sequence shown here is derived from an EMBL/GenBank/DDBJ whole genome shotgun (WGS) entry which is preliminary data.</text>
</comment>
<dbReference type="InterPro" id="IPR021698">
    <property type="entry name" value="DUF3280"/>
</dbReference>